<reference evidence="1 2" key="1">
    <citation type="submission" date="2015-09" db="EMBL/GenBank/DDBJ databases">
        <authorList>
            <consortium name="Pathogen Informatics"/>
        </authorList>
    </citation>
    <scope>NUCLEOTIDE SEQUENCE [LARGE SCALE GENOMIC DNA]</scope>
    <source>
        <strain evidence="1 2">2789STDY5834875</strain>
    </source>
</reference>
<dbReference type="Proteomes" id="UP000095621">
    <property type="component" value="Unassembled WGS sequence"/>
</dbReference>
<proteinExistence type="predicted"/>
<protein>
    <submittedName>
        <fullName evidence="1">Uncharacterized protein</fullName>
    </submittedName>
</protein>
<organism evidence="1 2">
    <name type="scientific">Lachnospira eligens</name>
    <dbReference type="NCBI Taxonomy" id="39485"/>
    <lineage>
        <taxon>Bacteria</taxon>
        <taxon>Bacillati</taxon>
        <taxon>Bacillota</taxon>
        <taxon>Clostridia</taxon>
        <taxon>Lachnospirales</taxon>
        <taxon>Lachnospiraceae</taxon>
        <taxon>Lachnospira</taxon>
    </lineage>
</organism>
<accession>A0A174YMJ9</accession>
<gene>
    <name evidence="1" type="ORF">ERS852490_00230</name>
</gene>
<name>A0A174YMJ9_9FIRM</name>
<evidence type="ECO:0000313" key="2">
    <source>
        <dbReference type="Proteomes" id="UP000095621"/>
    </source>
</evidence>
<dbReference type="AlphaFoldDB" id="A0A174YMJ9"/>
<sequence>MSVVKATLIFSIATYLDVILNPLMCFITDSFYRTKLGRKFGRRRFFILTGIPLMLLHRNAWQGFTTAILLYRCKIVIDELDRVHAGGRKEDVSEETRNVIEKLTGISYDKCFGNNNIGYKE</sequence>
<evidence type="ECO:0000313" key="1">
    <source>
        <dbReference type="EMBL" id="CUQ74932.1"/>
    </source>
</evidence>
<dbReference type="EMBL" id="CZBU01000001">
    <property type="protein sequence ID" value="CUQ74932.1"/>
    <property type="molecule type" value="Genomic_DNA"/>
</dbReference>
<dbReference type="RefSeq" id="WP_022097576.1">
    <property type="nucleotide sequence ID" value="NZ_CZBU01000001.1"/>
</dbReference>